<sequence length="68" mass="7879">FLTESELCEMVNLTLINNFIDDEIEVEEERENISFEVPIDNLDSNVENSGNMDFNPENLVDTLLDLDR</sequence>
<feature type="non-terminal residue" evidence="1">
    <location>
        <position position="68"/>
    </location>
</feature>
<evidence type="ECO:0000313" key="2">
    <source>
        <dbReference type="Proteomes" id="UP000789860"/>
    </source>
</evidence>
<proteinExistence type="predicted"/>
<protein>
    <submittedName>
        <fullName evidence="1">4669_t:CDS:1</fullName>
    </submittedName>
</protein>
<dbReference type="Proteomes" id="UP000789860">
    <property type="component" value="Unassembled WGS sequence"/>
</dbReference>
<evidence type="ECO:0000313" key="1">
    <source>
        <dbReference type="EMBL" id="CAG8690387.1"/>
    </source>
</evidence>
<organism evidence="1 2">
    <name type="scientific">Scutellospora calospora</name>
    <dbReference type="NCBI Taxonomy" id="85575"/>
    <lineage>
        <taxon>Eukaryota</taxon>
        <taxon>Fungi</taxon>
        <taxon>Fungi incertae sedis</taxon>
        <taxon>Mucoromycota</taxon>
        <taxon>Glomeromycotina</taxon>
        <taxon>Glomeromycetes</taxon>
        <taxon>Diversisporales</taxon>
        <taxon>Gigasporaceae</taxon>
        <taxon>Scutellospora</taxon>
    </lineage>
</organism>
<feature type="non-terminal residue" evidence="1">
    <location>
        <position position="1"/>
    </location>
</feature>
<keyword evidence="2" id="KW-1185">Reference proteome</keyword>
<gene>
    <name evidence="1" type="ORF">SCALOS_LOCUS10105</name>
</gene>
<comment type="caution">
    <text evidence="1">The sequence shown here is derived from an EMBL/GenBank/DDBJ whole genome shotgun (WGS) entry which is preliminary data.</text>
</comment>
<dbReference type="EMBL" id="CAJVPM010035568">
    <property type="protein sequence ID" value="CAG8690387.1"/>
    <property type="molecule type" value="Genomic_DNA"/>
</dbReference>
<name>A0ACA9P5G4_9GLOM</name>
<accession>A0ACA9P5G4</accession>
<reference evidence="1" key="1">
    <citation type="submission" date="2021-06" db="EMBL/GenBank/DDBJ databases">
        <authorList>
            <person name="Kallberg Y."/>
            <person name="Tangrot J."/>
            <person name="Rosling A."/>
        </authorList>
    </citation>
    <scope>NUCLEOTIDE SEQUENCE</scope>
    <source>
        <strain evidence="1">AU212A</strain>
    </source>
</reference>